<keyword evidence="6" id="KW-1185">Reference proteome</keyword>
<name>A0A9P7Z812_9HELO</name>
<keyword evidence="4" id="KW-0732">Signal</keyword>
<keyword evidence="3" id="KW-0964">Secreted</keyword>
<evidence type="ECO:0000313" key="6">
    <source>
        <dbReference type="Proteomes" id="UP000887226"/>
    </source>
</evidence>
<dbReference type="EMBL" id="MU253778">
    <property type="protein sequence ID" value="KAG9247234.1"/>
    <property type="molecule type" value="Genomic_DNA"/>
</dbReference>
<evidence type="ECO:0000256" key="4">
    <source>
        <dbReference type="SAM" id="SignalP"/>
    </source>
</evidence>
<sequence length="140" mass="14676">MQFQTLFISFLPALAAATNVSYYPGYDEPDRSLAVVACSKACSDGPNGIFTKGFTTQASLPHFPLIGGASTVASWDSANCGNCYSLTYQGRSINVLAVDHADMGFNIAKSALDQLTVGKAAFLGQVEAAWAEVAPRVCGV</sequence>
<organism evidence="5 6">
    <name type="scientific">Calycina marina</name>
    <dbReference type="NCBI Taxonomy" id="1763456"/>
    <lineage>
        <taxon>Eukaryota</taxon>
        <taxon>Fungi</taxon>
        <taxon>Dikarya</taxon>
        <taxon>Ascomycota</taxon>
        <taxon>Pezizomycotina</taxon>
        <taxon>Leotiomycetes</taxon>
        <taxon>Helotiales</taxon>
        <taxon>Pezizellaceae</taxon>
        <taxon>Calycina</taxon>
    </lineage>
</organism>
<comment type="similarity">
    <text evidence="2">Belongs to the cerato-platanin family.</text>
</comment>
<protein>
    <submittedName>
        <fullName evidence="5">Cerato-platanin</fullName>
    </submittedName>
</protein>
<feature type="signal peptide" evidence="4">
    <location>
        <begin position="1"/>
        <end position="17"/>
    </location>
</feature>
<dbReference type="SUPFAM" id="SSF50685">
    <property type="entry name" value="Barwin-like endoglucanases"/>
    <property type="match status" value="1"/>
</dbReference>
<dbReference type="GO" id="GO:0005576">
    <property type="term" value="C:extracellular region"/>
    <property type="evidence" value="ECO:0007669"/>
    <property type="project" value="UniProtKB-SubCell"/>
</dbReference>
<evidence type="ECO:0000256" key="3">
    <source>
        <dbReference type="ARBA" id="ARBA00022525"/>
    </source>
</evidence>
<comment type="subcellular location">
    <subcellularLocation>
        <location evidence="1">Secreted</location>
    </subcellularLocation>
</comment>
<gene>
    <name evidence="5" type="ORF">BJ878DRAFT_415300</name>
</gene>
<evidence type="ECO:0000256" key="1">
    <source>
        <dbReference type="ARBA" id="ARBA00004613"/>
    </source>
</evidence>
<comment type="caution">
    <text evidence="5">The sequence shown here is derived from an EMBL/GenBank/DDBJ whole genome shotgun (WGS) entry which is preliminary data.</text>
</comment>
<accession>A0A9P7Z812</accession>
<dbReference type="AlphaFoldDB" id="A0A9P7Z812"/>
<evidence type="ECO:0000256" key="2">
    <source>
        <dbReference type="ARBA" id="ARBA00010421"/>
    </source>
</evidence>
<dbReference type="InterPro" id="IPR036908">
    <property type="entry name" value="RlpA-like_sf"/>
</dbReference>
<dbReference type="Proteomes" id="UP000887226">
    <property type="component" value="Unassembled WGS sequence"/>
</dbReference>
<dbReference type="OrthoDB" id="4898945at2759"/>
<dbReference type="Gene3D" id="2.40.40.10">
    <property type="entry name" value="RlpA-like domain"/>
    <property type="match status" value="1"/>
</dbReference>
<dbReference type="InterPro" id="IPR010829">
    <property type="entry name" value="Cerato-platanin"/>
</dbReference>
<feature type="chain" id="PRO_5040185506" evidence="4">
    <location>
        <begin position="18"/>
        <end position="140"/>
    </location>
</feature>
<dbReference type="Pfam" id="PF07249">
    <property type="entry name" value="Cerato-platanin"/>
    <property type="match status" value="1"/>
</dbReference>
<dbReference type="CDD" id="cd22778">
    <property type="entry name" value="DPBB_CEPL-like"/>
    <property type="match status" value="1"/>
</dbReference>
<evidence type="ECO:0000313" key="5">
    <source>
        <dbReference type="EMBL" id="KAG9247234.1"/>
    </source>
</evidence>
<proteinExistence type="inferred from homology"/>
<reference evidence="5" key="1">
    <citation type="journal article" date="2021" name="IMA Fungus">
        <title>Genomic characterization of three marine fungi, including Emericellopsis atlantica sp. nov. with signatures of a generalist lifestyle and marine biomass degradation.</title>
        <authorList>
            <person name="Hagestad O.C."/>
            <person name="Hou L."/>
            <person name="Andersen J.H."/>
            <person name="Hansen E.H."/>
            <person name="Altermark B."/>
            <person name="Li C."/>
            <person name="Kuhnert E."/>
            <person name="Cox R.J."/>
            <person name="Crous P.W."/>
            <person name="Spatafora J.W."/>
            <person name="Lail K."/>
            <person name="Amirebrahimi M."/>
            <person name="Lipzen A."/>
            <person name="Pangilinan J."/>
            <person name="Andreopoulos W."/>
            <person name="Hayes R.D."/>
            <person name="Ng V."/>
            <person name="Grigoriev I.V."/>
            <person name="Jackson S.A."/>
            <person name="Sutton T.D.S."/>
            <person name="Dobson A.D.W."/>
            <person name="Rama T."/>
        </authorList>
    </citation>
    <scope>NUCLEOTIDE SEQUENCE</scope>
    <source>
        <strain evidence="5">TRa3180A</strain>
    </source>
</reference>